<dbReference type="KEGG" id="mde:101890173"/>
<evidence type="ECO:0000313" key="4">
    <source>
        <dbReference type="EnsemblMetazoa" id="MDOA009683-PA"/>
    </source>
</evidence>
<dbReference type="eggNOG" id="KOG3825">
    <property type="taxonomic scope" value="Eukaryota"/>
</dbReference>
<evidence type="ECO:0000256" key="2">
    <source>
        <dbReference type="ARBA" id="ARBA00022801"/>
    </source>
</evidence>
<dbReference type="VEuPathDB" id="VectorBase:MDOA009683"/>
<dbReference type="VEuPathDB" id="VectorBase:MDOMA2_007841"/>
<keyword evidence="3" id="KW-0732">Signal</keyword>
<dbReference type="STRING" id="7370.A0A1I8MYD7"/>
<dbReference type="CDD" id="cd09121">
    <property type="entry name" value="PLDc_DNaseII_2"/>
    <property type="match status" value="1"/>
</dbReference>
<evidence type="ECO:0000256" key="1">
    <source>
        <dbReference type="ARBA" id="ARBA00007527"/>
    </source>
</evidence>
<dbReference type="AlphaFoldDB" id="A0A1I8MYD7"/>
<dbReference type="GO" id="GO:0006309">
    <property type="term" value="P:apoptotic DNA fragmentation"/>
    <property type="evidence" value="ECO:0007669"/>
    <property type="project" value="TreeGrafter"/>
</dbReference>
<feature type="chain" id="PRO_5044561092" evidence="3">
    <location>
        <begin position="24"/>
        <end position="369"/>
    </location>
</feature>
<dbReference type="InterPro" id="IPR004947">
    <property type="entry name" value="DNase_II"/>
</dbReference>
<comment type="similarity">
    <text evidence="1">Belongs to the DNase II family.</text>
</comment>
<feature type="signal peptide" evidence="3">
    <location>
        <begin position="1"/>
        <end position="23"/>
    </location>
</feature>
<dbReference type="OrthoDB" id="10261598at2759"/>
<protein>
    <submittedName>
        <fullName evidence="4">Uncharacterized protein</fullName>
    </submittedName>
</protein>
<dbReference type="Pfam" id="PF03265">
    <property type="entry name" value="DNase_II"/>
    <property type="match status" value="1"/>
</dbReference>
<dbReference type="PANTHER" id="PTHR10858:SF23">
    <property type="entry name" value="DEOXYRIBONUCLEASE II"/>
    <property type="match status" value="1"/>
</dbReference>
<dbReference type="EnsemblMetazoa" id="MDOA009683-RA">
    <property type="protein sequence ID" value="MDOA009683-PA"/>
    <property type="gene ID" value="MDOA009683"/>
</dbReference>
<dbReference type="CDD" id="cd09120">
    <property type="entry name" value="PLDc_DNaseII_1"/>
    <property type="match status" value="1"/>
</dbReference>
<keyword evidence="2" id="KW-0378">Hydrolase</keyword>
<gene>
    <name evidence="4" type="primary">101890173</name>
</gene>
<dbReference type="GO" id="GO:0004531">
    <property type="term" value="F:deoxyribonuclease II activity"/>
    <property type="evidence" value="ECO:0007669"/>
    <property type="project" value="InterPro"/>
</dbReference>
<proteinExistence type="inferred from homology"/>
<organism evidence="4">
    <name type="scientific">Musca domestica</name>
    <name type="common">House fly</name>
    <dbReference type="NCBI Taxonomy" id="7370"/>
    <lineage>
        <taxon>Eukaryota</taxon>
        <taxon>Metazoa</taxon>
        <taxon>Ecdysozoa</taxon>
        <taxon>Arthropoda</taxon>
        <taxon>Hexapoda</taxon>
        <taxon>Insecta</taxon>
        <taxon>Pterygota</taxon>
        <taxon>Neoptera</taxon>
        <taxon>Endopterygota</taxon>
        <taxon>Diptera</taxon>
        <taxon>Brachycera</taxon>
        <taxon>Muscomorpha</taxon>
        <taxon>Muscoidea</taxon>
        <taxon>Muscidae</taxon>
        <taxon>Musca</taxon>
    </lineage>
</organism>
<name>A0A1I8MYD7_MUSDO</name>
<accession>A0A1I8MYD7</accession>
<evidence type="ECO:0000256" key="3">
    <source>
        <dbReference type="SAM" id="SignalP"/>
    </source>
</evidence>
<dbReference type="PANTHER" id="PTHR10858">
    <property type="entry name" value="DEOXYRIBONUCLEASE II"/>
    <property type="match status" value="1"/>
</dbReference>
<sequence length="369" mass="42220">MLKQTKDIFLLLLIFLIPSGIESKISCKDEKGQDVDWFYLYKLPMHYAAKNSTKPRDSAGLNYLYMTSKSYDNWSLSPKQINESSSMAGLTLEPLFANDSILLLAYNDEFPNGTVIFSGGHAKGVVASDGVTGLWLIHSVPKFPNTTKYEYPSTGCHYGQSFLCVTLPASEMEKVAEQLLFNEPNIYHHNIPKELMEQFPTFEKVLQKDWIKTEPFNNVLNLITLEGKTFKSFAKSSQFNQELYEDFVAPTLDTNLLVETWRNGAGNLQSNCSRNDKVYNIQKIEEENFGLDFKTTQDHSKWAVSQSVGLKFWRWRFRSTSNWICVGDINRQQHQLVRGGGVLCQQNSKISKLYRGLVKEYESCSKKDK</sequence>
<dbReference type="RefSeq" id="XP_005175349.2">
    <property type="nucleotide sequence ID" value="XM_005175292.4"/>
</dbReference>
<reference evidence="4" key="1">
    <citation type="submission" date="2020-05" db="UniProtKB">
        <authorList>
            <consortium name="EnsemblMetazoa"/>
        </authorList>
    </citation>
    <scope>IDENTIFICATION</scope>
    <source>
        <strain evidence="4">Aabys</strain>
    </source>
</reference>